<name>A0A5N6MJY4_9ASTR</name>
<evidence type="ECO:0000313" key="2">
    <source>
        <dbReference type="Proteomes" id="UP000326396"/>
    </source>
</evidence>
<gene>
    <name evidence="1" type="ORF">E3N88_29512</name>
</gene>
<dbReference type="EMBL" id="SZYD01000015">
    <property type="protein sequence ID" value="KAD3640289.1"/>
    <property type="molecule type" value="Genomic_DNA"/>
</dbReference>
<evidence type="ECO:0008006" key="3">
    <source>
        <dbReference type="Google" id="ProtNLM"/>
    </source>
</evidence>
<dbReference type="OrthoDB" id="1742322at2759"/>
<reference evidence="1 2" key="1">
    <citation type="submission" date="2019-05" db="EMBL/GenBank/DDBJ databases">
        <title>Mikania micrantha, genome provides insights into the molecular mechanism of rapid growth.</title>
        <authorList>
            <person name="Liu B."/>
        </authorList>
    </citation>
    <scope>NUCLEOTIDE SEQUENCE [LARGE SCALE GENOMIC DNA]</scope>
    <source>
        <strain evidence="1">NLD-2019</strain>
        <tissue evidence="1">Leaf</tissue>
    </source>
</reference>
<comment type="caution">
    <text evidence="1">The sequence shown here is derived from an EMBL/GenBank/DDBJ whole genome shotgun (WGS) entry which is preliminary data.</text>
</comment>
<protein>
    <recommendedName>
        <fullName evidence="3">Retrotransposon gag domain-containing protein</fullName>
    </recommendedName>
</protein>
<proteinExistence type="predicted"/>
<dbReference type="Proteomes" id="UP000326396">
    <property type="component" value="Linkage Group LG5"/>
</dbReference>
<keyword evidence="2" id="KW-1185">Reference proteome</keyword>
<sequence>MAARNRTNLEKTVDNHAITLLKVNAFMQKSEQTIAPLNANVRAILTNIDETPKNFKVQYVSIHLEGNVVKWHPSFFKMKVVPITDISWKVYSEAIVAQFSTTLFKDVMGMLTSLSQSGSLEEFCLLFDASLLKISIRESNVVSIFLKAMKPEIGGPAKTFKPKSLREALILQRFKMPLTSSWDQLP</sequence>
<organism evidence="1 2">
    <name type="scientific">Mikania micrantha</name>
    <name type="common">bitter vine</name>
    <dbReference type="NCBI Taxonomy" id="192012"/>
    <lineage>
        <taxon>Eukaryota</taxon>
        <taxon>Viridiplantae</taxon>
        <taxon>Streptophyta</taxon>
        <taxon>Embryophyta</taxon>
        <taxon>Tracheophyta</taxon>
        <taxon>Spermatophyta</taxon>
        <taxon>Magnoliopsida</taxon>
        <taxon>eudicotyledons</taxon>
        <taxon>Gunneridae</taxon>
        <taxon>Pentapetalae</taxon>
        <taxon>asterids</taxon>
        <taxon>campanulids</taxon>
        <taxon>Asterales</taxon>
        <taxon>Asteraceae</taxon>
        <taxon>Asteroideae</taxon>
        <taxon>Heliantheae alliance</taxon>
        <taxon>Eupatorieae</taxon>
        <taxon>Mikania</taxon>
    </lineage>
</organism>
<dbReference type="AlphaFoldDB" id="A0A5N6MJY4"/>
<evidence type="ECO:0000313" key="1">
    <source>
        <dbReference type="EMBL" id="KAD3640289.1"/>
    </source>
</evidence>
<accession>A0A5N6MJY4</accession>